<dbReference type="Pfam" id="PF00847">
    <property type="entry name" value="AP2"/>
    <property type="match status" value="1"/>
</dbReference>
<dbReference type="PANTHER" id="PTHR31241:SF62">
    <property type="entry name" value="DEHYDRATION-RESPONSIVE ELEMENT-BINDING PROTEIN 2D"/>
    <property type="match status" value="1"/>
</dbReference>
<dbReference type="SMART" id="SM00380">
    <property type="entry name" value="AP2"/>
    <property type="match status" value="1"/>
</dbReference>
<comment type="caution">
    <text evidence="11">The sequence shown here is derived from an EMBL/GenBank/DDBJ whole genome shotgun (WGS) entry which is preliminary data.</text>
</comment>
<dbReference type="InterPro" id="IPR016177">
    <property type="entry name" value="DNA-bd_dom_sf"/>
</dbReference>
<dbReference type="Proteomes" id="UP001085076">
    <property type="component" value="Unassembled WGS sequence"/>
</dbReference>
<name>A0A9D5BSP5_9LILI</name>
<organism evidence="11 12">
    <name type="scientific">Dioscorea zingiberensis</name>
    <dbReference type="NCBI Taxonomy" id="325984"/>
    <lineage>
        <taxon>Eukaryota</taxon>
        <taxon>Viridiplantae</taxon>
        <taxon>Streptophyta</taxon>
        <taxon>Embryophyta</taxon>
        <taxon>Tracheophyta</taxon>
        <taxon>Spermatophyta</taxon>
        <taxon>Magnoliopsida</taxon>
        <taxon>Liliopsida</taxon>
        <taxon>Dioscoreales</taxon>
        <taxon>Dioscoreaceae</taxon>
        <taxon>Dioscorea</taxon>
    </lineage>
</organism>
<evidence type="ECO:0000256" key="6">
    <source>
        <dbReference type="ARBA" id="ARBA00023163"/>
    </source>
</evidence>
<evidence type="ECO:0000313" key="12">
    <source>
        <dbReference type="Proteomes" id="UP001085076"/>
    </source>
</evidence>
<proteinExistence type="inferred from homology"/>
<dbReference type="GO" id="GO:0000976">
    <property type="term" value="F:transcription cis-regulatory region binding"/>
    <property type="evidence" value="ECO:0007669"/>
    <property type="project" value="TreeGrafter"/>
</dbReference>
<dbReference type="SUPFAM" id="SSF54171">
    <property type="entry name" value="DNA-binding domain"/>
    <property type="match status" value="1"/>
</dbReference>
<keyword evidence="4" id="KW-0238">DNA-binding</keyword>
<keyword evidence="2" id="KW-0805">Transcription regulation</keyword>
<dbReference type="GO" id="GO:0006950">
    <property type="term" value="P:response to stress"/>
    <property type="evidence" value="ECO:0007669"/>
    <property type="project" value="TreeGrafter"/>
</dbReference>
<evidence type="ECO:0000313" key="11">
    <source>
        <dbReference type="EMBL" id="KAJ0960054.1"/>
    </source>
</evidence>
<keyword evidence="7" id="KW-0539">Nucleus</keyword>
<feature type="compositionally biased region" description="Basic and acidic residues" evidence="9">
    <location>
        <begin position="181"/>
        <end position="196"/>
    </location>
</feature>
<keyword evidence="6" id="KW-0804">Transcription</keyword>
<dbReference type="AlphaFoldDB" id="A0A9D5BSP5"/>
<dbReference type="GO" id="GO:0005634">
    <property type="term" value="C:nucleus"/>
    <property type="evidence" value="ECO:0007669"/>
    <property type="project" value="UniProtKB-SubCell"/>
</dbReference>
<dbReference type="InterPro" id="IPR001471">
    <property type="entry name" value="AP2/ERF_dom"/>
</dbReference>
<keyword evidence="12" id="KW-1185">Reference proteome</keyword>
<comment type="similarity">
    <text evidence="8">Belongs to the AP2/ERF transcription factor family. ERF subfamily.</text>
</comment>
<evidence type="ECO:0000256" key="5">
    <source>
        <dbReference type="ARBA" id="ARBA00023159"/>
    </source>
</evidence>
<dbReference type="InterPro" id="IPR036955">
    <property type="entry name" value="AP2/ERF_dom_sf"/>
</dbReference>
<dbReference type="PROSITE" id="PS51032">
    <property type="entry name" value="AP2_ERF"/>
    <property type="match status" value="1"/>
</dbReference>
<feature type="compositionally biased region" description="Basic and acidic residues" evidence="9">
    <location>
        <begin position="273"/>
        <end position="284"/>
    </location>
</feature>
<evidence type="ECO:0000256" key="3">
    <source>
        <dbReference type="ARBA" id="ARBA00023016"/>
    </source>
</evidence>
<feature type="region of interest" description="Disordered" evidence="9">
    <location>
        <begin position="273"/>
        <end position="297"/>
    </location>
</feature>
<evidence type="ECO:0000256" key="7">
    <source>
        <dbReference type="ARBA" id="ARBA00023242"/>
    </source>
</evidence>
<feature type="region of interest" description="Disordered" evidence="9">
    <location>
        <begin position="133"/>
        <end position="197"/>
    </location>
</feature>
<feature type="domain" description="AP2/ERF" evidence="10">
    <location>
        <begin position="66"/>
        <end position="123"/>
    </location>
</feature>
<dbReference type="FunFam" id="3.30.730.10:FF:000001">
    <property type="entry name" value="Ethylene-responsive transcription factor 2"/>
    <property type="match status" value="1"/>
</dbReference>
<dbReference type="PANTHER" id="PTHR31241">
    <property type="entry name" value="DEHYDRATION-RESPONSIVE ELEMENT-BINDING PROTEIN 2C"/>
    <property type="match status" value="1"/>
</dbReference>
<evidence type="ECO:0000256" key="9">
    <source>
        <dbReference type="SAM" id="MobiDB-lite"/>
    </source>
</evidence>
<reference evidence="11 12" key="1">
    <citation type="journal article" date="2022" name="Hortic Res">
        <title>The genome of Dioscorea zingiberensis sheds light on the biosynthesis, origin and evolution of the medicinally important diosgenin saponins.</title>
        <authorList>
            <person name="Li Y."/>
            <person name="Tan C."/>
            <person name="Li Z."/>
            <person name="Guo J."/>
            <person name="Li S."/>
            <person name="Chen X."/>
            <person name="Wang C."/>
            <person name="Dai X."/>
            <person name="Yang H."/>
            <person name="Song W."/>
            <person name="Hou L."/>
            <person name="Xu J."/>
            <person name="Tong Z."/>
            <person name="Xu A."/>
            <person name="Yuan X."/>
            <person name="Wang W."/>
            <person name="Yang Q."/>
            <person name="Chen L."/>
            <person name="Sun Z."/>
            <person name="Wang K."/>
            <person name="Pan B."/>
            <person name="Chen J."/>
            <person name="Bao Y."/>
            <person name="Liu F."/>
            <person name="Qi X."/>
            <person name="Gang D.R."/>
            <person name="Wen J."/>
            <person name="Li J."/>
        </authorList>
    </citation>
    <scope>NUCLEOTIDE SEQUENCE [LARGE SCALE GENOMIC DNA]</scope>
    <source>
        <strain evidence="11">Dzin_1.0</strain>
    </source>
</reference>
<evidence type="ECO:0000256" key="4">
    <source>
        <dbReference type="ARBA" id="ARBA00023125"/>
    </source>
</evidence>
<feature type="compositionally biased region" description="Basic residues" evidence="9">
    <location>
        <begin position="40"/>
        <end position="50"/>
    </location>
</feature>
<dbReference type="EMBL" id="JAGGNH010000119">
    <property type="protein sequence ID" value="KAJ0960054.1"/>
    <property type="molecule type" value="Genomic_DNA"/>
</dbReference>
<accession>A0A9D5BSP5</accession>
<dbReference type="PRINTS" id="PR00367">
    <property type="entry name" value="ETHRSPELEMNT"/>
</dbReference>
<evidence type="ECO:0000259" key="10">
    <source>
        <dbReference type="PROSITE" id="PS51032"/>
    </source>
</evidence>
<evidence type="ECO:0000256" key="8">
    <source>
        <dbReference type="ARBA" id="ARBA00024343"/>
    </source>
</evidence>
<dbReference type="GO" id="GO:0003700">
    <property type="term" value="F:DNA-binding transcription factor activity"/>
    <property type="evidence" value="ECO:0007669"/>
    <property type="project" value="InterPro"/>
</dbReference>
<feature type="compositionally biased region" description="Basic and acidic residues" evidence="9">
    <location>
        <begin position="158"/>
        <end position="175"/>
    </location>
</feature>
<dbReference type="Gene3D" id="3.30.730.10">
    <property type="entry name" value="AP2/ERF domain"/>
    <property type="match status" value="1"/>
</dbReference>
<evidence type="ECO:0000256" key="1">
    <source>
        <dbReference type="ARBA" id="ARBA00004123"/>
    </source>
</evidence>
<dbReference type="OrthoDB" id="550883at2759"/>
<sequence length="297" mass="33347">MAEPERKARRRHGGPDSLAQTLARWKEQNNQLDSSEGKRCTRRLPAKGSKKGCMQGKGGPENAQCNYRGVRQRTWGKWVAEIREPNRGNRLWLGTFITAVEAAQAYDEAAKAMYGPCARLNFHDQSSSAMESSVTKSDSYNSSSTTHYSHDSYSSDQPEVKVVPKLEVGDEDQTRNTEAGETSKEEADMEKNEPCHNFDLPEEMFDIEDLLRIIDDDKPGGNASFEFGSPSDFSFQLQNPDAKMLGTLSHMERSPPGIDSKYLDCIRPMRQQRDYGLEDDRPLADLELPSSQLESSP</sequence>
<feature type="region of interest" description="Disordered" evidence="9">
    <location>
        <begin position="26"/>
        <end position="63"/>
    </location>
</feature>
<feature type="compositionally biased region" description="Low complexity" evidence="9">
    <location>
        <begin position="133"/>
        <end position="156"/>
    </location>
</feature>
<comment type="subcellular location">
    <subcellularLocation>
        <location evidence="1">Nucleus</location>
    </subcellularLocation>
</comment>
<dbReference type="CDD" id="cd00018">
    <property type="entry name" value="AP2"/>
    <property type="match status" value="1"/>
</dbReference>
<protein>
    <recommendedName>
        <fullName evidence="10">AP2/ERF domain-containing protein</fullName>
    </recommendedName>
</protein>
<gene>
    <name evidence="11" type="ORF">J5N97_000169</name>
</gene>
<feature type="compositionally biased region" description="Low complexity" evidence="9">
    <location>
        <begin position="286"/>
        <end position="297"/>
    </location>
</feature>
<evidence type="ECO:0000256" key="2">
    <source>
        <dbReference type="ARBA" id="ARBA00023015"/>
    </source>
</evidence>
<keyword evidence="3" id="KW-0346">Stress response</keyword>
<dbReference type="GO" id="GO:0045893">
    <property type="term" value="P:positive regulation of DNA-templated transcription"/>
    <property type="evidence" value="ECO:0007669"/>
    <property type="project" value="TreeGrafter"/>
</dbReference>
<keyword evidence="5" id="KW-0010">Activator</keyword>